<evidence type="ECO:0000259" key="1">
    <source>
        <dbReference type="Pfam" id="PF00501"/>
    </source>
</evidence>
<feature type="domain" description="AMP-binding enzyme C-terminal" evidence="2">
    <location>
        <begin position="462"/>
        <end position="537"/>
    </location>
</feature>
<reference evidence="4" key="1">
    <citation type="journal article" date="2019" name="Int. J. Syst. Evol. Microbiol.">
        <title>The Global Catalogue of Microorganisms (GCM) 10K type strain sequencing project: providing services to taxonomists for standard genome sequencing and annotation.</title>
        <authorList>
            <consortium name="The Broad Institute Genomics Platform"/>
            <consortium name="The Broad Institute Genome Sequencing Center for Infectious Disease"/>
            <person name="Wu L."/>
            <person name="Ma J."/>
        </authorList>
    </citation>
    <scope>NUCLEOTIDE SEQUENCE [LARGE SCALE GENOMIC DNA]</scope>
    <source>
        <strain evidence="4">JCM 17342</strain>
    </source>
</reference>
<proteinExistence type="predicted"/>
<dbReference type="InterPro" id="IPR050237">
    <property type="entry name" value="ATP-dep_AMP-bd_enzyme"/>
</dbReference>
<dbReference type="Proteomes" id="UP001501747">
    <property type="component" value="Unassembled WGS sequence"/>
</dbReference>
<dbReference type="SUPFAM" id="SSF56801">
    <property type="entry name" value="Acetyl-CoA synthetase-like"/>
    <property type="match status" value="1"/>
</dbReference>
<feature type="domain" description="AMP-dependent synthetase/ligase" evidence="1">
    <location>
        <begin position="64"/>
        <end position="414"/>
    </location>
</feature>
<organism evidence="3 4">
    <name type="scientific">Allokutzneria multivorans</name>
    <dbReference type="NCBI Taxonomy" id="1142134"/>
    <lineage>
        <taxon>Bacteria</taxon>
        <taxon>Bacillati</taxon>
        <taxon>Actinomycetota</taxon>
        <taxon>Actinomycetes</taxon>
        <taxon>Pseudonocardiales</taxon>
        <taxon>Pseudonocardiaceae</taxon>
        <taxon>Allokutzneria</taxon>
    </lineage>
</organism>
<dbReference type="PANTHER" id="PTHR43767">
    <property type="entry name" value="LONG-CHAIN-FATTY-ACID--COA LIGASE"/>
    <property type="match status" value="1"/>
</dbReference>
<protein>
    <submittedName>
        <fullName evidence="3">AMP-binding protein</fullName>
    </submittedName>
</protein>
<dbReference type="Gene3D" id="3.40.50.12780">
    <property type="entry name" value="N-terminal domain of ligase-like"/>
    <property type="match status" value="1"/>
</dbReference>
<accession>A0ABP7SUH5</accession>
<gene>
    <name evidence="3" type="ORF">GCM10022247_44510</name>
</gene>
<dbReference type="PROSITE" id="PS00455">
    <property type="entry name" value="AMP_BINDING"/>
    <property type="match status" value="1"/>
</dbReference>
<dbReference type="RefSeq" id="WP_344877808.1">
    <property type="nucleotide sequence ID" value="NZ_BAABAL010000017.1"/>
</dbReference>
<dbReference type="InterPro" id="IPR045851">
    <property type="entry name" value="AMP-bd_C_sf"/>
</dbReference>
<dbReference type="Gene3D" id="3.30.300.30">
    <property type="match status" value="1"/>
</dbReference>
<dbReference type="Pfam" id="PF13193">
    <property type="entry name" value="AMP-binding_C"/>
    <property type="match status" value="1"/>
</dbReference>
<evidence type="ECO:0000259" key="2">
    <source>
        <dbReference type="Pfam" id="PF13193"/>
    </source>
</evidence>
<dbReference type="InterPro" id="IPR025110">
    <property type="entry name" value="AMP-bd_C"/>
</dbReference>
<evidence type="ECO:0000313" key="3">
    <source>
        <dbReference type="EMBL" id="GAA4016517.1"/>
    </source>
</evidence>
<dbReference type="InterPro" id="IPR000873">
    <property type="entry name" value="AMP-dep_synth/lig_dom"/>
</dbReference>
<sequence length="544" mass="58752">MRFTRSAQRFAQRLTQRTANQAKGLLVLARSRVLVPRSPDRLIRAAQALRKYEYSIAAGYASGAALHPDRPAIIDELGSLTWAEVHDRTTRLAHGLAEHGVRAGSHVGVLCRNHRGFAESIAALAKLGAHAVLLNTGASPAQLGAVLREQEICLVVADTEFRPMLVNAPRGVKRVTAWTDGPTRSTTVEQLIASSPATELPKPSASRLVVLTSGTTGTPKGARRPHPKGLLGSAAPFLSRIPLRAGEPMFIPAPMFHSWGIGAFQISLVLGSPIVLRRRFEPADALATIQKHRCASMFAAPVMLQRIMELPAEQRRRHDTSFLRTVACTGSVLPGALATDFLDAFGPVLYNFYGSTEASWVSVASPEELRIAPGTAGKPPLGTRLAILDEDGRPVSRGRTGRIFVANEMLFDGYTNGSGKQVVDGMLSTGDMGYLDRHGLLFVAGRDDDMIISGGENLYPREVEDVLAALPDVREVAVVGVPDEEFGQRLAAYVVPANGVLLDADELRKHVRATLTRFCVPREVTFLDALPRNATGKVVKRDLT</sequence>
<comment type="caution">
    <text evidence="3">The sequence shown here is derived from an EMBL/GenBank/DDBJ whole genome shotgun (WGS) entry which is preliminary data.</text>
</comment>
<dbReference type="EMBL" id="BAABAL010000017">
    <property type="protein sequence ID" value="GAA4016517.1"/>
    <property type="molecule type" value="Genomic_DNA"/>
</dbReference>
<dbReference type="PANTHER" id="PTHR43767:SF1">
    <property type="entry name" value="NONRIBOSOMAL PEPTIDE SYNTHASE PES1 (EUROFUNG)-RELATED"/>
    <property type="match status" value="1"/>
</dbReference>
<evidence type="ECO:0000313" key="4">
    <source>
        <dbReference type="Proteomes" id="UP001501747"/>
    </source>
</evidence>
<keyword evidence="4" id="KW-1185">Reference proteome</keyword>
<dbReference type="InterPro" id="IPR042099">
    <property type="entry name" value="ANL_N_sf"/>
</dbReference>
<name>A0ABP7SUH5_9PSEU</name>
<dbReference type="InterPro" id="IPR020845">
    <property type="entry name" value="AMP-binding_CS"/>
</dbReference>
<dbReference type="Pfam" id="PF00501">
    <property type="entry name" value="AMP-binding"/>
    <property type="match status" value="1"/>
</dbReference>